<comment type="caution">
    <text evidence="2">The sequence shown here is derived from an EMBL/GenBank/DDBJ whole genome shotgun (WGS) entry which is preliminary data.</text>
</comment>
<reference evidence="2 3" key="1">
    <citation type="submission" date="2020-01" db="EMBL/GenBank/DDBJ databases">
        <title>Whole-genome sequence of Heliobacterium undosum DSM 13378.</title>
        <authorList>
            <person name="Kyndt J.A."/>
            <person name="Meyer T.E."/>
        </authorList>
    </citation>
    <scope>NUCLEOTIDE SEQUENCE [LARGE SCALE GENOMIC DNA]</scope>
    <source>
        <strain evidence="2 3">DSM 13378</strain>
    </source>
</reference>
<proteinExistence type="predicted"/>
<organism evidence="2 3">
    <name type="scientific">Heliomicrobium undosum</name>
    <dbReference type="NCBI Taxonomy" id="121734"/>
    <lineage>
        <taxon>Bacteria</taxon>
        <taxon>Bacillati</taxon>
        <taxon>Bacillota</taxon>
        <taxon>Clostridia</taxon>
        <taxon>Eubacteriales</taxon>
        <taxon>Heliobacteriaceae</taxon>
        <taxon>Heliomicrobium</taxon>
    </lineage>
</organism>
<name>A0A845L2X2_9FIRM</name>
<feature type="region of interest" description="Disordered" evidence="1">
    <location>
        <begin position="58"/>
        <end position="83"/>
    </location>
</feature>
<keyword evidence="3" id="KW-1185">Reference proteome</keyword>
<evidence type="ECO:0000256" key="1">
    <source>
        <dbReference type="SAM" id="MobiDB-lite"/>
    </source>
</evidence>
<accession>A0A845L2X2</accession>
<dbReference type="RefSeq" id="WP_161256176.1">
    <property type="nucleotide sequence ID" value="NZ_WXEY01000004.1"/>
</dbReference>
<evidence type="ECO:0000313" key="3">
    <source>
        <dbReference type="Proteomes" id="UP000463470"/>
    </source>
</evidence>
<dbReference type="AlphaFoldDB" id="A0A845L2X2"/>
<evidence type="ECO:0000313" key="2">
    <source>
        <dbReference type="EMBL" id="MZP29194.1"/>
    </source>
</evidence>
<dbReference type="Proteomes" id="UP000463470">
    <property type="component" value="Unassembled WGS sequence"/>
</dbReference>
<sequence length="83" mass="9389">MKRDERTNKREARKAFLQLVRLKRDEALRFMALGDVDNAVKTSREADLLWEQYLATTAKRASRRGDSAQASGGLYEASSLLDA</sequence>
<dbReference type="EMBL" id="WXEY01000004">
    <property type="protein sequence ID" value="MZP29194.1"/>
    <property type="molecule type" value="Genomic_DNA"/>
</dbReference>
<gene>
    <name evidence="2" type="ORF">GTO91_05665</name>
</gene>
<protein>
    <submittedName>
        <fullName evidence="2">Uncharacterized protein</fullName>
    </submittedName>
</protein>